<reference evidence="1 2" key="1">
    <citation type="journal article" date="2022" name="Hortic Res">
        <title>A haplotype resolved chromosomal level avocado genome allows analysis of novel avocado genes.</title>
        <authorList>
            <person name="Nath O."/>
            <person name="Fletcher S.J."/>
            <person name="Hayward A."/>
            <person name="Shaw L.M."/>
            <person name="Masouleh A.K."/>
            <person name="Furtado A."/>
            <person name="Henry R.J."/>
            <person name="Mitter N."/>
        </authorList>
    </citation>
    <scope>NUCLEOTIDE SEQUENCE [LARGE SCALE GENOMIC DNA]</scope>
    <source>
        <strain evidence="2">cv. Hass</strain>
    </source>
</reference>
<comment type="caution">
    <text evidence="1">The sequence shown here is derived from an EMBL/GenBank/DDBJ whole genome shotgun (WGS) entry which is preliminary data.</text>
</comment>
<accession>A0ACC2M5B4</accession>
<dbReference type="EMBL" id="CM056813">
    <property type="protein sequence ID" value="KAJ8640840.1"/>
    <property type="molecule type" value="Genomic_DNA"/>
</dbReference>
<evidence type="ECO:0000313" key="1">
    <source>
        <dbReference type="EMBL" id="KAJ8640840.1"/>
    </source>
</evidence>
<proteinExistence type="predicted"/>
<organism evidence="1 2">
    <name type="scientific">Persea americana</name>
    <name type="common">Avocado</name>
    <dbReference type="NCBI Taxonomy" id="3435"/>
    <lineage>
        <taxon>Eukaryota</taxon>
        <taxon>Viridiplantae</taxon>
        <taxon>Streptophyta</taxon>
        <taxon>Embryophyta</taxon>
        <taxon>Tracheophyta</taxon>
        <taxon>Spermatophyta</taxon>
        <taxon>Magnoliopsida</taxon>
        <taxon>Magnoliidae</taxon>
        <taxon>Laurales</taxon>
        <taxon>Lauraceae</taxon>
        <taxon>Persea</taxon>
    </lineage>
</organism>
<name>A0ACC2M5B4_PERAE</name>
<keyword evidence="2" id="KW-1185">Reference proteome</keyword>
<gene>
    <name evidence="1" type="ORF">MRB53_017534</name>
</gene>
<dbReference type="Proteomes" id="UP001234297">
    <property type="component" value="Chromosome 5"/>
</dbReference>
<evidence type="ECO:0000313" key="2">
    <source>
        <dbReference type="Proteomes" id="UP001234297"/>
    </source>
</evidence>
<protein>
    <submittedName>
        <fullName evidence="1">Uncharacterized protein</fullName>
    </submittedName>
</protein>
<sequence>MAWAISSGSFGRKLLYRQLSGSRRKWVAAKSIGFYVGKYRVLAGIVRRVARISGYLKRRVVRMVRERKSNQQVLASYDAYSYSQNFDDGLWKKEDEDFYRTHSFSSRFVALPIQTSIGS</sequence>